<reference evidence="10" key="2">
    <citation type="journal article" date="2023" name="IMA Fungus">
        <title>Comparative genomic study of the Penicillium genus elucidates a diverse pangenome and 15 lateral gene transfer events.</title>
        <authorList>
            <person name="Petersen C."/>
            <person name="Sorensen T."/>
            <person name="Nielsen M.R."/>
            <person name="Sondergaard T.E."/>
            <person name="Sorensen J.L."/>
            <person name="Fitzpatrick D.A."/>
            <person name="Frisvad J.C."/>
            <person name="Nielsen K.L."/>
        </authorList>
    </citation>
    <scope>NUCLEOTIDE SEQUENCE</scope>
    <source>
        <strain evidence="10">IBT 3081</strain>
    </source>
</reference>
<keyword evidence="7 8" id="KW-0472">Membrane</keyword>
<keyword evidence="8" id="KW-1208">Phospholipid metabolism</keyword>
<dbReference type="EC" id="3.6.1.-" evidence="8"/>
<keyword evidence="3 8" id="KW-0378">Hydrolase</keyword>
<organism evidence="10 11">
    <name type="scientific">Penicillium concentricum</name>
    <dbReference type="NCBI Taxonomy" id="293559"/>
    <lineage>
        <taxon>Eukaryota</taxon>
        <taxon>Fungi</taxon>
        <taxon>Dikarya</taxon>
        <taxon>Ascomycota</taxon>
        <taxon>Pezizomycotina</taxon>
        <taxon>Eurotiomycetes</taxon>
        <taxon>Eurotiomycetidae</taxon>
        <taxon>Eurotiales</taxon>
        <taxon>Aspergillaceae</taxon>
        <taxon>Penicillium</taxon>
    </lineage>
</organism>
<evidence type="ECO:0000256" key="4">
    <source>
        <dbReference type="ARBA" id="ARBA00022824"/>
    </source>
</evidence>
<proteinExistence type="inferred from homology"/>
<comment type="catalytic activity">
    <reaction evidence="8">
        <text>(9Z)-octadecenoyl-CoA + H2O = S-(9Z-octadecenoyl)-4'-phosphopantetheine + adenosine 3',5'-bisphosphate + 2 H(+)</text>
        <dbReference type="Rhea" id="RHEA:65564"/>
        <dbReference type="ChEBI" id="CHEBI:15377"/>
        <dbReference type="ChEBI" id="CHEBI:15378"/>
        <dbReference type="ChEBI" id="CHEBI:57387"/>
        <dbReference type="ChEBI" id="CHEBI:58343"/>
        <dbReference type="ChEBI" id="CHEBI:156553"/>
    </reaction>
</comment>
<comment type="subcellular location">
    <subcellularLocation>
        <location evidence="1 8">Endoplasmic reticulum membrane</location>
        <topology evidence="1 8">Multi-pass membrane protein</topology>
    </subcellularLocation>
</comment>
<dbReference type="EMBL" id="JAPZBT010000001">
    <property type="protein sequence ID" value="KAJ5385186.1"/>
    <property type="molecule type" value="Genomic_DNA"/>
</dbReference>
<comment type="similarity">
    <text evidence="8">Belongs to the FIT family. Fungal FIT2B/SCS3 subfamily.</text>
</comment>
<protein>
    <recommendedName>
        <fullName evidence="8">Acyl-coenzyme A diphosphatase SCS3</fullName>
        <ecNumber evidence="8">3.6.1.-</ecNumber>
    </recommendedName>
    <alternativeName>
        <fullName evidence="8">FIT family protein SCS3</fullName>
    </alternativeName>
</protein>
<dbReference type="PANTHER" id="PTHR23129">
    <property type="entry name" value="ACYL-COENZYME A DIPHOSPHATASE FITM2"/>
    <property type="match status" value="1"/>
</dbReference>
<accession>A0A9W9SUX5</accession>
<comment type="catalytic activity">
    <reaction evidence="8">
        <text>(5Z,8Z,11Z,14Z)-eicosatetraenoyl-CoA + H2O = S-(5Z,8Z,11Z,14Z-eicosatetraenoyl)-4'-phosphopantetheine + adenosine 3',5'-bisphosphate + 2 H(+)</text>
        <dbReference type="Rhea" id="RHEA:65568"/>
        <dbReference type="ChEBI" id="CHEBI:15377"/>
        <dbReference type="ChEBI" id="CHEBI:15378"/>
        <dbReference type="ChEBI" id="CHEBI:57368"/>
        <dbReference type="ChEBI" id="CHEBI:58343"/>
        <dbReference type="ChEBI" id="CHEBI:156554"/>
    </reaction>
</comment>
<keyword evidence="5 8" id="KW-1133">Transmembrane helix</keyword>
<keyword evidence="4 8" id="KW-0256">Endoplasmic reticulum</keyword>
<reference evidence="10" key="1">
    <citation type="submission" date="2022-12" db="EMBL/GenBank/DDBJ databases">
        <authorList>
            <person name="Petersen C."/>
        </authorList>
    </citation>
    <scope>NUCLEOTIDE SEQUENCE</scope>
    <source>
        <strain evidence="10">IBT 3081</strain>
    </source>
</reference>
<comment type="caution">
    <text evidence="10">The sequence shown here is derived from an EMBL/GenBank/DDBJ whole genome shotgun (WGS) entry which is preliminary data.</text>
</comment>
<dbReference type="PANTHER" id="PTHR23129:SF0">
    <property type="entry name" value="ACYL-COENZYME A DIPHOSPHATASE FITM2"/>
    <property type="match status" value="1"/>
</dbReference>
<gene>
    <name evidence="8" type="primary">SCS3</name>
    <name evidence="8" type="synonym">FIT2B</name>
    <name evidence="10" type="ORF">N7517_003097</name>
</gene>
<dbReference type="InterPro" id="IPR046400">
    <property type="entry name" value="SCS3"/>
</dbReference>
<evidence type="ECO:0000256" key="5">
    <source>
        <dbReference type="ARBA" id="ARBA00022989"/>
    </source>
</evidence>
<feature type="transmembrane region" description="Helical" evidence="9">
    <location>
        <begin position="140"/>
        <end position="159"/>
    </location>
</feature>
<dbReference type="Proteomes" id="UP001147752">
    <property type="component" value="Unassembled WGS sequence"/>
</dbReference>
<name>A0A9W9SUX5_9EURO</name>
<comment type="function">
    <text evidence="8">Fatty acyl-coenzyme A (CoA) diphosphatase that hydrolyzes fatty acyl-CoA to yield acyl-4'-phosphopantetheine and adenosine 3',5'-bisphosphate. Preferentially hydrolyzes unsaturated long-chain acyl-CoA substrates in the endoplasmic reticulum (ER) lumen. This catalytic activity is required for maintaining ER structure and for lipid droplets (LDs) biogenesis, which are lipid storage organelles involved in maintaining lipid and energy homeostasis. May directly bind to diacylglycerol (DAGs) and triacylglycerol, which is also important for LD biogenesis. May support directional budding of nacent LDs from the ER into the cytosol by reducing DAG levels at sites of LD formation. May play a role in the regulation of cell morphology and cytoskeletal organization. Involved in phospholipid biosynthesis.</text>
</comment>
<dbReference type="GO" id="GO:0008654">
    <property type="term" value="P:phospholipid biosynthetic process"/>
    <property type="evidence" value="ECO:0007669"/>
    <property type="project" value="UniProtKB-KW"/>
</dbReference>
<evidence type="ECO:0000256" key="7">
    <source>
        <dbReference type="ARBA" id="ARBA00023136"/>
    </source>
</evidence>
<evidence type="ECO:0000256" key="3">
    <source>
        <dbReference type="ARBA" id="ARBA00022801"/>
    </source>
</evidence>
<evidence type="ECO:0000256" key="9">
    <source>
        <dbReference type="SAM" id="Phobius"/>
    </source>
</evidence>
<dbReference type="AlphaFoldDB" id="A0A9W9SUX5"/>
<comment type="catalytic activity">
    <reaction evidence="8">
        <text>hexadecanoyl-CoA + H2O = S-hexadecanoyl-4'-phosphopantetheine + adenosine 3',5'-bisphosphate + 2 H(+)</text>
        <dbReference type="Rhea" id="RHEA:50032"/>
        <dbReference type="ChEBI" id="CHEBI:15377"/>
        <dbReference type="ChEBI" id="CHEBI:15378"/>
        <dbReference type="ChEBI" id="CHEBI:57379"/>
        <dbReference type="ChEBI" id="CHEBI:58343"/>
        <dbReference type="ChEBI" id="CHEBI:132018"/>
    </reaction>
</comment>
<evidence type="ECO:0000256" key="6">
    <source>
        <dbReference type="ARBA" id="ARBA00023098"/>
    </source>
</evidence>
<feature type="active site" evidence="8">
    <location>
        <position position="344"/>
    </location>
</feature>
<comment type="catalytic activity">
    <reaction evidence="8">
        <text>an acyl-CoA + H2O = an acyl-4'-phosphopantetheine + adenosine 3',5'-bisphosphate + 2 H(+)</text>
        <dbReference type="Rhea" id="RHEA:50044"/>
        <dbReference type="ChEBI" id="CHEBI:15377"/>
        <dbReference type="ChEBI" id="CHEBI:15378"/>
        <dbReference type="ChEBI" id="CHEBI:58342"/>
        <dbReference type="ChEBI" id="CHEBI:58343"/>
        <dbReference type="ChEBI" id="CHEBI:132023"/>
    </reaction>
</comment>
<dbReference type="GO" id="GO:0140042">
    <property type="term" value="P:lipid droplet formation"/>
    <property type="evidence" value="ECO:0007669"/>
    <property type="project" value="UniProtKB-UniRule"/>
</dbReference>
<feature type="transmembrane region" description="Helical" evidence="9">
    <location>
        <begin position="180"/>
        <end position="199"/>
    </location>
</feature>
<keyword evidence="6" id="KW-0443">Lipid metabolism</keyword>
<feature type="transmembrane region" description="Helical" evidence="9">
    <location>
        <begin position="350"/>
        <end position="367"/>
    </location>
</feature>
<evidence type="ECO:0000313" key="11">
    <source>
        <dbReference type="Proteomes" id="UP001147752"/>
    </source>
</evidence>
<keyword evidence="11" id="KW-1185">Reference proteome</keyword>
<dbReference type="Pfam" id="PF10261">
    <property type="entry name" value="FIT"/>
    <property type="match status" value="1"/>
</dbReference>
<dbReference type="HAMAP" id="MF_03231">
    <property type="entry name" value="SCS3"/>
    <property type="match status" value="1"/>
</dbReference>
<dbReference type="InterPro" id="IPR019388">
    <property type="entry name" value="FIT"/>
</dbReference>
<evidence type="ECO:0000256" key="2">
    <source>
        <dbReference type="ARBA" id="ARBA00022692"/>
    </source>
</evidence>
<feature type="active site" evidence="8">
    <location>
        <position position="260"/>
    </location>
</feature>
<dbReference type="OrthoDB" id="5579088at2759"/>
<feature type="transmembrane region" description="Helical" evidence="9">
    <location>
        <begin position="261"/>
        <end position="284"/>
    </location>
</feature>
<dbReference type="GO" id="GO:0005789">
    <property type="term" value="C:endoplasmic reticulum membrane"/>
    <property type="evidence" value="ECO:0007669"/>
    <property type="project" value="UniProtKB-SubCell"/>
</dbReference>
<evidence type="ECO:0000256" key="8">
    <source>
        <dbReference type="HAMAP-Rule" id="MF_03231"/>
    </source>
</evidence>
<sequence>MSSVQVIVNLSCFDLPNCKNYVLWSYLNVPVNLHCVFHNIPLHFPLIESRPMLTTMATSTARPPALLSAVLLIYPATLLLGSLFSTISPTARHSRDMSGSSPQPASPLAPSLAADLHLSDGPVNYFARKNNMFNVYFVKIGWLWTTAAFVSLLLFQPLYSSSRRESSSQQEARFRRTLQAILRYALITTVWYLATQWFFGPAIIDRGFMATGGKCERALEEAGKMAAGQSSPTDLETLFTAATCKTAGGAWRGGHDISGHVLMLVLATGFLAFEAVGASAPACLSRFSSTGDAGRERKASDADSTPVIDSTETGGFASTWSLRLVWGVVGLGWWMLFMTAIWFHTWLEKWSGLFIALSAVYAIYILPRRIASLRDVIGLPGV</sequence>
<keyword evidence="8" id="KW-0444">Lipid biosynthesis</keyword>
<evidence type="ECO:0000256" key="1">
    <source>
        <dbReference type="ARBA" id="ARBA00004477"/>
    </source>
</evidence>
<feature type="transmembrane region" description="Helical" evidence="9">
    <location>
        <begin position="324"/>
        <end position="344"/>
    </location>
</feature>
<dbReference type="GO" id="GO:0010945">
    <property type="term" value="F:coenzyme A diphosphatase activity"/>
    <property type="evidence" value="ECO:0007669"/>
    <property type="project" value="InterPro"/>
</dbReference>
<keyword evidence="2 8" id="KW-0812">Transmembrane</keyword>
<feature type="transmembrane region" description="Helical" evidence="9">
    <location>
        <begin position="65"/>
        <end position="87"/>
    </location>
</feature>
<keyword evidence="8" id="KW-0594">Phospholipid biosynthesis</keyword>
<evidence type="ECO:0000313" key="10">
    <source>
        <dbReference type="EMBL" id="KAJ5385186.1"/>
    </source>
</evidence>